<dbReference type="Proteomes" id="UP000182584">
    <property type="component" value="Unassembled WGS sequence"/>
</dbReference>
<feature type="transmembrane region" description="Helical" evidence="1">
    <location>
        <begin position="56"/>
        <end position="72"/>
    </location>
</feature>
<keyword evidence="1" id="KW-0812">Transmembrane</keyword>
<reference evidence="2 3" key="1">
    <citation type="submission" date="2016-10" db="EMBL/GenBank/DDBJ databases">
        <authorList>
            <person name="de Groot N.N."/>
        </authorList>
    </citation>
    <scope>NUCLEOTIDE SEQUENCE [LARGE SCALE GENOMIC DNA]</scope>
    <source>
        <strain evidence="2 3">AR40</strain>
    </source>
</reference>
<evidence type="ECO:0000313" key="2">
    <source>
        <dbReference type="EMBL" id="SER56616.1"/>
    </source>
</evidence>
<name>A0A1H9Q7T0_BUTFI</name>
<gene>
    <name evidence="2" type="ORF">SAMN04487884_10766</name>
</gene>
<dbReference type="EMBL" id="FOGJ01000007">
    <property type="protein sequence ID" value="SER56616.1"/>
    <property type="molecule type" value="Genomic_DNA"/>
</dbReference>
<keyword evidence="1" id="KW-1133">Transmembrane helix</keyword>
<feature type="transmembrane region" description="Helical" evidence="1">
    <location>
        <begin position="588"/>
        <end position="607"/>
    </location>
</feature>
<dbReference type="RefSeq" id="WP_074755269.1">
    <property type="nucleotide sequence ID" value="NZ_FOGJ01000007.1"/>
</dbReference>
<accession>A0A1H9Q7T0</accession>
<feature type="transmembrane region" description="Helical" evidence="1">
    <location>
        <begin position="562"/>
        <end position="582"/>
    </location>
</feature>
<keyword evidence="1" id="KW-0472">Membrane</keyword>
<evidence type="ECO:0000256" key="1">
    <source>
        <dbReference type="SAM" id="Phobius"/>
    </source>
</evidence>
<dbReference type="OrthoDB" id="2137478at2"/>
<dbReference type="AlphaFoldDB" id="A0A1H9Q7T0"/>
<feature type="transmembrane region" description="Helical" evidence="1">
    <location>
        <begin position="84"/>
        <end position="103"/>
    </location>
</feature>
<dbReference type="eggNOG" id="ENOG502ZAJP">
    <property type="taxonomic scope" value="Bacteria"/>
</dbReference>
<feature type="transmembrane region" description="Helical" evidence="1">
    <location>
        <begin position="23"/>
        <end position="44"/>
    </location>
</feature>
<dbReference type="Pfam" id="PF19484">
    <property type="entry name" value="DUF6020"/>
    <property type="match status" value="1"/>
</dbReference>
<protein>
    <submittedName>
        <fullName evidence="2">Uncharacterized protein</fullName>
    </submittedName>
</protein>
<feature type="transmembrane region" description="Helical" evidence="1">
    <location>
        <begin position="224"/>
        <end position="247"/>
    </location>
</feature>
<feature type="transmembrane region" description="Helical" evidence="1">
    <location>
        <begin position="535"/>
        <end position="555"/>
    </location>
</feature>
<feature type="transmembrane region" description="Helical" evidence="1">
    <location>
        <begin position="353"/>
        <end position="370"/>
    </location>
</feature>
<sequence length="610" mass="69982">MNNNTKLGAFCQAFVSIWAIESLAGIGAQNILGIVFLAAIYTFYRLEQDYSKEHKTLSLITSGVFGFLYTFYNHNDIKEQYDNRLFQVIVLLVVFMGMFFLFYHAVNAVFTWYLLGRAHEVIFICKECSNTSDEAMSERKGYKSIILVLKHIFTKRVFLCSFIICLIFWFPGYLYEYPGIITPDSINQIEQTLGLVPLSNHHPIAHTLLIGLCLKPVYAVTGNINIAIGFYTLVQMILMALIVAYSINTLRLIGLRLRWVYLALLFYTIIPFQWVYMVTMWKDVLFAGFVMLFAASFIRVVGSSAPRCDLIIHFIACVGTALYRNNGLYAFFLMIPFMCIWGLKALRKRKNMLITWGLALITIIVIRYPVMSGCGVVQPDFVESLSIPIQLFCRVLVEDKDLGAEDTQMVDKIIDTTYIHELYAYDFADNMKELFKAGHPDYLQEHIWEYAGLWIRTGLKYPGLYIDEYKNMTYGYWYPDNPKGEDYYVVAENDGVCDNALGIQRKWLIYGLPANLWLKTREIGIKLSDMLPGYGILYCMGSTFFLLCMSIGIILSGKKRGMVMPLLLVFFGVCTVLIATPVAADFRYSYFMTMMIPFIITIPAFNLEKK</sequence>
<feature type="transmembrane region" description="Helical" evidence="1">
    <location>
        <begin position="157"/>
        <end position="175"/>
    </location>
</feature>
<dbReference type="InterPro" id="IPR046062">
    <property type="entry name" value="DUF6020"/>
</dbReference>
<evidence type="ECO:0000313" key="3">
    <source>
        <dbReference type="Proteomes" id="UP000182584"/>
    </source>
</evidence>
<organism evidence="2 3">
    <name type="scientific">Butyrivibrio fibrisolvens</name>
    <dbReference type="NCBI Taxonomy" id="831"/>
    <lineage>
        <taxon>Bacteria</taxon>
        <taxon>Bacillati</taxon>
        <taxon>Bacillota</taxon>
        <taxon>Clostridia</taxon>
        <taxon>Lachnospirales</taxon>
        <taxon>Lachnospiraceae</taxon>
        <taxon>Butyrivibrio</taxon>
    </lineage>
</organism>
<feature type="transmembrane region" description="Helical" evidence="1">
    <location>
        <begin position="259"/>
        <end position="278"/>
    </location>
</feature>
<proteinExistence type="predicted"/>
<feature type="transmembrane region" description="Helical" evidence="1">
    <location>
        <begin position="329"/>
        <end position="346"/>
    </location>
</feature>